<comment type="similarity">
    <text evidence="2">Belongs to the protein prenyltransferase subunit alpha family.</text>
</comment>
<dbReference type="GO" id="GO:0004660">
    <property type="term" value="F:protein farnesyltransferase activity"/>
    <property type="evidence" value="ECO:0007669"/>
    <property type="project" value="UniProtKB-EC"/>
</dbReference>
<evidence type="ECO:0000256" key="1">
    <source>
        <dbReference type="ARBA" id="ARBA00001946"/>
    </source>
</evidence>
<keyword evidence="7" id="KW-0677">Repeat</keyword>
<dbReference type="EMBL" id="MTSL01000199">
    <property type="protein sequence ID" value="PJF16968.1"/>
    <property type="molecule type" value="Genomic_DNA"/>
</dbReference>
<dbReference type="PROSITE" id="PS51147">
    <property type="entry name" value="PFTA"/>
    <property type="match status" value="2"/>
</dbReference>
<comment type="caution">
    <text evidence="14">The sequence shown here is derived from an EMBL/GenBank/DDBJ whole genome shotgun (WGS) entry which is preliminary data.</text>
</comment>
<evidence type="ECO:0000256" key="4">
    <source>
        <dbReference type="ARBA" id="ARBA00012702"/>
    </source>
</evidence>
<dbReference type="Pfam" id="PF01239">
    <property type="entry name" value="PPTA"/>
    <property type="match status" value="2"/>
</dbReference>
<dbReference type="PANTHER" id="PTHR11129">
    <property type="entry name" value="PROTEIN FARNESYLTRANSFERASE ALPHA SUBUNIT/RAB GERANYLGERANYL TRANSFERASE ALPHA SUBUNIT"/>
    <property type="match status" value="1"/>
</dbReference>
<organism evidence="14 15">
    <name type="scientific">Paramicrosporidium saccamoebae</name>
    <dbReference type="NCBI Taxonomy" id="1246581"/>
    <lineage>
        <taxon>Eukaryota</taxon>
        <taxon>Fungi</taxon>
        <taxon>Fungi incertae sedis</taxon>
        <taxon>Cryptomycota</taxon>
        <taxon>Cryptomycota incertae sedis</taxon>
        <taxon>Paramicrosporidium</taxon>
    </lineage>
</organism>
<protein>
    <recommendedName>
        <fullName evidence="9">Protein farnesyltransferase/geranylgeranyltransferase type-1 subunit alpha</fullName>
        <ecNumber evidence="4">2.5.1.58</ecNumber>
        <ecNumber evidence="3">2.5.1.59</ecNumber>
    </recommendedName>
    <alternativeName>
        <fullName evidence="12">CAAX farnesyltransferase subunit alpha</fullName>
    </alternativeName>
    <alternativeName>
        <fullName evidence="11">FTase-alpha</fullName>
    </alternativeName>
    <alternativeName>
        <fullName evidence="10">Ras proteins prenyltransferase subunit alpha</fullName>
    </alternativeName>
    <alternativeName>
        <fullName evidence="13">Type I protein geranyl-geranyltransferase subunit alpha</fullName>
    </alternativeName>
</protein>
<dbReference type="SUPFAM" id="SSF48439">
    <property type="entry name" value="Protein prenylyltransferase"/>
    <property type="match status" value="1"/>
</dbReference>
<dbReference type="AlphaFoldDB" id="A0A2H9TGS7"/>
<evidence type="ECO:0000256" key="12">
    <source>
        <dbReference type="ARBA" id="ARBA00043086"/>
    </source>
</evidence>
<dbReference type="GO" id="GO:0005953">
    <property type="term" value="C:CAAX-protein geranylgeranyltransferase complex"/>
    <property type="evidence" value="ECO:0007669"/>
    <property type="project" value="TreeGrafter"/>
</dbReference>
<evidence type="ECO:0000256" key="6">
    <source>
        <dbReference type="ARBA" id="ARBA00022679"/>
    </source>
</evidence>
<evidence type="ECO:0000256" key="2">
    <source>
        <dbReference type="ARBA" id="ARBA00006734"/>
    </source>
</evidence>
<evidence type="ECO:0000256" key="13">
    <source>
        <dbReference type="ARBA" id="ARBA00043219"/>
    </source>
</evidence>
<evidence type="ECO:0000256" key="9">
    <source>
        <dbReference type="ARBA" id="ARBA00040965"/>
    </source>
</evidence>
<keyword evidence="15" id="KW-1185">Reference proteome</keyword>
<evidence type="ECO:0000256" key="3">
    <source>
        <dbReference type="ARBA" id="ARBA00012700"/>
    </source>
</evidence>
<dbReference type="GO" id="GO:0005965">
    <property type="term" value="C:protein farnesyltransferase complex"/>
    <property type="evidence" value="ECO:0007669"/>
    <property type="project" value="TreeGrafter"/>
</dbReference>
<name>A0A2H9TGS7_9FUNG</name>
<dbReference type="InterPro" id="IPR002088">
    <property type="entry name" value="Prenyl_trans_a"/>
</dbReference>
<keyword evidence="5" id="KW-0637">Prenyltransferase</keyword>
<dbReference type="EC" id="2.5.1.59" evidence="3"/>
<evidence type="ECO:0000256" key="8">
    <source>
        <dbReference type="ARBA" id="ARBA00022842"/>
    </source>
</evidence>
<evidence type="ECO:0000256" key="7">
    <source>
        <dbReference type="ARBA" id="ARBA00022737"/>
    </source>
</evidence>
<reference evidence="14 15" key="1">
    <citation type="submission" date="2016-10" db="EMBL/GenBank/DDBJ databases">
        <title>The genome of Paramicrosporidium saccamoebae is the missing link in understanding Cryptomycota and Microsporidia evolution.</title>
        <authorList>
            <person name="Quandt C.A."/>
            <person name="Beaudet D."/>
            <person name="Corsaro D."/>
            <person name="Michel R."/>
            <person name="Corradi N."/>
            <person name="James T."/>
        </authorList>
    </citation>
    <scope>NUCLEOTIDE SEQUENCE [LARGE SCALE GENOMIC DNA]</scope>
    <source>
        <strain evidence="14 15">KSL3</strain>
    </source>
</reference>
<evidence type="ECO:0000313" key="14">
    <source>
        <dbReference type="EMBL" id="PJF16968.1"/>
    </source>
</evidence>
<keyword evidence="8" id="KW-0460">Magnesium</keyword>
<accession>A0A2H9TGS7</accession>
<evidence type="ECO:0000256" key="5">
    <source>
        <dbReference type="ARBA" id="ARBA00022602"/>
    </source>
</evidence>
<proteinExistence type="inferred from homology"/>
<sequence length="228" mass="26994">MADWENVTLPVHVHTAVHTIVPIAYSEEYKKAMAYFSQYRRRLVRALNIDPHQELAFIRQYTVERPKNYQLWYSLHYSNLRRHREQMVSMIETPEVLDAELADLALVLLEEPKNIHGWQYRQWLIRRFDAWDGELSFLDEMLRGDPYNNSAWNHRLFLLKSRPNLLALKQEVGFIKEILTIDHLSNRSVLNYVNGLLVNAHADIQVALHNVLESFDLLESFRSTYMTA</sequence>
<gene>
    <name evidence="14" type="ORF">PSACC_03206</name>
</gene>
<dbReference type="Gene3D" id="1.25.40.120">
    <property type="entry name" value="Protein prenylyltransferase"/>
    <property type="match status" value="1"/>
</dbReference>
<dbReference type="EC" id="2.5.1.58" evidence="4"/>
<evidence type="ECO:0000256" key="11">
    <source>
        <dbReference type="ARBA" id="ARBA00042436"/>
    </source>
</evidence>
<keyword evidence="6" id="KW-0808">Transferase</keyword>
<comment type="cofactor">
    <cofactor evidence="1">
        <name>Mg(2+)</name>
        <dbReference type="ChEBI" id="CHEBI:18420"/>
    </cofactor>
</comment>
<dbReference type="PANTHER" id="PTHR11129:SF1">
    <property type="entry name" value="PROTEIN FARNESYLTRANSFERASE_GERANYLGERANYLTRANSFERASE TYPE-1 SUBUNIT ALPHA"/>
    <property type="match status" value="1"/>
</dbReference>
<dbReference type="Proteomes" id="UP000240830">
    <property type="component" value="Unassembled WGS sequence"/>
</dbReference>
<evidence type="ECO:0000313" key="15">
    <source>
        <dbReference type="Proteomes" id="UP000240830"/>
    </source>
</evidence>
<dbReference type="OrthoDB" id="272289at2759"/>
<dbReference type="STRING" id="1246581.A0A2H9TGS7"/>
<evidence type="ECO:0000256" key="10">
    <source>
        <dbReference type="ARBA" id="ARBA00041392"/>
    </source>
</evidence>
<dbReference type="GO" id="GO:0004662">
    <property type="term" value="F:CAAX-protein geranylgeranyltransferase activity"/>
    <property type="evidence" value="ECO:0007669"/>
    <property type="project" value="UniProtKB-EC"/>
</dbReference>